<dbReference type="PANTHER" id="PTHR47332">
    <property type="entry name" value="SET DOMAIN-CONTAINING PROTEIN 5"/>
    <property type="match status" value="1"/>
</dbReference>
<evidence type="ECO:0000313" key="3">
    <source>
        <dbReference type="Proteomes" id="UP000800041"/>
    </source>
</evidence>
<dbReference type="InterPro" id="IPR001214">
    <property type="entry name" value="SET_dom"/>
</dbReference>
<dbReference type="Proteomes" id="UP000800041">
    <property type="component" value="Unassembled WGS sequence"/>
</dbReference>
<accession>A0A6G1HHV1</accession>
<dbReference type="Gene3D" id="2.170.270.10">
    <property type="entry name" value="SET domain"/>
    <property type="match status" value="1"/>
</dbReference>
<reference evidence="2" key="1">
    <citation type="journal article" date="2020" name="Stud. Mycol.">
        <title>101 Dothideomycetes genomes: a test case for predicting lifestyles and emergence of pathogens.</title>
        <authorList>
            <person name="Haridas S."/>
            <person name="Albert R."/>
            <person name="Binder M."/>
            <person name="Bloem J."/>
            <person name="Labutti K."/>
            <person name="Salamov A."/>
            <person name="Andreopoulos B."/>
            <person name="Baker S."/>
            <person name="Barry K."/>
            <person name="Bills G."/>
            <person name="Bluhm B."/>
            <person name="Cannon C."/>
            <person name="Castanera R."/>
            <person name="Culley D."/>
            <person name="Daum C."/>
            <person name="Ezra D."/>
            <person name="Gonzalez J."/>
            <person name="Henrissat B."/>
            <person name="Kuo A."/>
            <person name="Liang C."/>
            <person name="Lipzen A."/>
            <person name="Lutzoni F."/>
            <person name="Magnuson J."/>
            <person name="Mondo S."/>
            <person name="Nolan M."/>
            <person name="Ohm R."/>
            <person name="Pangilinan J."/>
            <person name="Park H.-J."/>
            <person name="Ramirez L."/>
            <person name="Alfaro M."/>
            <person name="Sun H."/>
            <person name="Tritt A."/>
            <person name="Yoshinaga Y."/>
            <person name="Zwiers L.-H."/>
            <person name="Turgeon B."/>
            <person name="Goodwin S."/>
            <person name="Spatafora J."/>
            <person name="Crous P."/>
            <person name="Grigoriev I."/>
        </authorList>
    </citation>
    <scope>NUCLEOTIDE SEQUENCE</scope>
    <source>
        <strain evidence="2">CBS 113979</strain>
    </source>
</reference>
<proteinExistence type="predicted"/>
<dbReference type="SUPFAM" id="SSF82199">
    <property type="entry name" value="SET domain"/>
    <property type="match status" value="1"/>
</dbReference>
<evidence type="ECO:0000313" key="2">
    <source>
        <dbReference type="EMBL" id="KAF1992518.1"/>
    </source>
</evidence>
<dbReference type="OrthoDB" id="265717at2759"/>
<protein>
    <submittedName>
        <fullName evidence="2">SET domain-containing protein</fullName>
    </submittedName>
</protein>
<organism evidence="2 3">
    <name type="scientific">Aulographum hederae CBS 113979</name>
    <dbReference type="NCBI Taxonomy" id="1176131"/>
    <lineage>
        <taxon>Eukaryota</taxon>
        <taxon>Fungi</taxon>
        <taxon>Dikarya</taxon>
        <taxon>Ascomycota</taxon>
        <taxon>Pezizomycotina</taxon>
        <taxon>Dothideomycetes</taxon>
        <taxon>Pleosporomycetidae</taxon>
        <taxon>Aulographales</taxon>
        <taxon>Aulographaceae</taxon>
    </lineage>
</organism>
<gene>
    <name evidence="2" type="ORF">K402DRAFT_416172</name>
</gene>
<dbReference type="Pfam" id="PF00856">
    <property type="entry name" value="SET"/>
    <property type="match status" value="1"/>
</dbReference>
<dbReference type="SMART" id="SM00317">
    <property type="entry name" value="SET"/>
    <property type="match status" value="1"/>
</dbReference>
<dbReference type="CDD" id="cd20071">
    <property type="entry name" value="SET_SMYD"/>
    <property type="match status" value="1"/>
</dbReference>
<dbReference type="PROSITE" id="PS50280">
    <property type="entry name" value="SET"/>
    <property type="match status" value="1"/>
</dbReference>
<dbReference type="InterPro" id="IPR053185">
    <property type="entry name" value="SET_domain_protein"/>
</dbReference>
<dbReference type="PANTHER" id="PTHR47332:SF4">
    <property type="entry name" value="SET DOMAIN-CONTAINING PROTEIN 5"/>
    <property type="match status" value="1"/>
</dbReference>
<evidence type="ECO:0000259" key="1">
    <source>
        <dbReference type="PROSITE" id="PS50280"/>
    </source>
</evidence>
<feature type="domain" description="SET" evidence="1">
    <location>
        <begin position="9"/>
        <end position="176"/>
    </location>
</feature>
<sequence>MAAPTPRPQKLYEVFTNPNTTGVGLRATQHIPVGTILLREKPLFSYLVKSKSNLSANQYISREVGNQREAMRQGLQYDCKLERKIFELDDLSLSAFKGLSFHGNDTPLSRAATNSFSEDRRILVYHHTSRINHSCAPNAVGEIDRTTTKDPDDADERVTRACRDIAPGEEITIAYFIDSTSYDPVDKRQAYTRINYSFICACPRCSSPVSEGRTARLYELYRSLRISQCLKYGGATVIPKPVKLPQASKDAEKFVMLLREEGIEDARLGEALLRQAQLLWLRGGKAKSRLRTDAEKAMERALQVYTAFCGEGNLPVVREDMFPERNPRYGR</sequence>
<name>A0A6G1HHV1_9PEZI</name>
<dbReference type="EMBL" id="ML977137">
    <property type="protein sequence ID" value="KAF1992518.1"/>
    <property type="molecule type" value="Genomic_DNA"/>
</dbReference>
<dbReference type="AlphaFoldDB" id="A0A6G1HHV1"/>
<keyword evidence="3" id="KW-1185">Reference proteome</keyword>
<dbReference type="InterPro" id="IPR046341">
    <property type="entry name" value="SET_dom_sf"/>
</dbReference>